<dbReference type="AlphaFoldDB" id="A0A9P6ZXJ8"/>
<keyword evidence="4" id="KW-1185">Reference proteome</keyword>
<evidence type="ECO:0000313" key="4">
    <source>
        <dbReference type="Proteomes" id="UP000714275"/>
    </source>
</evidence>
<dbReference type="SUPFAM" id="SSF56112">
    <property type="entry name" value="Protein kinase-like (PK-like)"/>
    <property type="match status" value="1"/>
</dbReference>
<dbReference type="PROSITE" id="PS00107">
    <property type="entry name" value="PROTEIN_KINASE_ATP"/>
    <property type="match status" value="1"/>
</dbReference>
<evidence type="ECO:0000313" key="3">
    <source>
        <dbReference type="EMBL" id="KAG1778010.1"/>
    </source>
</evidence>
<dbReference type="PROSITE" id="PS50011">
    <property type="entry name" value="PROTEIN_KINASE_DOM"/>
    <property type="match status" value="1"/>
</dbReference>
<dbReference type="InterPro" id="IPR000719">
    <property type="entry name" value="Prot_kinase_dom"/>
</dbReference>
<name>A0A9P6ZXJ8_9AGAM</name>
<evidence type="ECO:0000256" key="1">
    <source>
        <dbReference type="PROSITE-ProRule" id="PRU10141"/>
    </source>
</evidence>
<sequence length="125" mass="14131">MTFESSWGDPYGDDWIIDDLGDGMEDEPEVRVDGRFRLEDILGYGSYAVVYHAQNFLNNDVVAIKLEHLSEEHPSSVEHEYYVLKKLEGGVGIPRAIWFGRESSYHALALDLLGPSLHALFITCN</sequence>
<organism evidence="3 4">
    <name type="scientific">Suillus placidus</name>
    <dbReference type="NCBI Taxonomy" id="48579"/>
    <lineage>
        <taxon>Eukaryota</taxon>
        <taxon>Fungi</taxon>
        <taxon>Dikarya</taxon>
        <taxon>Basidiomycota</taxon>
        <taxon>Agaricomycotina</taxon>
        <taxon>Agaricomycetes</taxon>
        <taxon>Agaricomycetidae</taxon>
        <taxon>Boletales</taxon>
        <taxon>Suillineae</taxon>
        <taxon>Suillaceae</taxon>
        <taxon>Suillus</taxon>
    </lineage>
</organism>
<feature type="binding site" evidence="1">
    <location>
        <position position="65"/>
    </location>
    <ligand>
        <name>ATP</name>
        <dbReference type="ChEBI" id="CHEBI:30616"/>
    </ligand>
</feature>
<evidence type="ECO:0000259" key="2">
    <source>
        <dbReference type="PROSITE" id="PS50011"/>
    </source>
</evidence>
<keyword evidence="1" id="KW-0547">Nucleotide-binding</keyword>
<dbReference type="Proteomes" id="UP000714275">
    <property type="component" value="Unassembled WGS sequence"/>
</dbReference>
<dbReference type="Gene3D" id="3.30.200.20">
    <property type="entry name" value="Phosphorylase Kinase, domain 1"/>
    <property type="match status" value="1"/>
</dbReference>
<gene>
    <name evidence="3" type="ORF">EV702DRAFT_1045020</name>
</gene>
<protein>
    <recommendedName>
        <fullName evidence="2">Protein kinase domain-containing protein</fullName>
    </recommendedName>
</protein>
<feature type="domain" description="Protein kinase" evidence="2">
    <location>
        <begin position="36"/>
        <end position="125"/>
    </location>
</feature>
<dbReference type="EMBL" id="JABBWD010000018">
    <property type="protein sequence ID" value="KAG1778010.1"/>
    <property type="molecule type" value="Genomic_DNA"/>
</dbReference>
<comment type="caution">
    <text evidence="3">The sequence shown here is derived from an EMBL/GenBank/DDBJ whole genome shotgun (WGS) entry which is preliminary data.</text>
</comment>
<reference evidence="3" key="1">
    <citation type="journal article" date="2020" name="New Phytol.">
        <title>Comparative genomics reveals dynamic genome evolution in host specialist ectomycorrhizal fungi.</title>
        <authorList>
            <person name="Lofgren L.A."/>
            <person name="Nguyen N.H."/>
            <person name="Vilgalys R."/>
            <person name="Ruytinx J."/>
            <person name="Liao H.L."/>
            <person name="Branco S."/>
            <person name="Kuo A."/>
            <person name="LaButti K."/>
            <person name="Lipzen A."/>
            <person name="Andreopoulos W."/>
            <person name="Pangilinan J."/>
            <person name="Riley R."/>
            <person name="Hundley H."/>
            <person name="Na H."/>
            <person name="Barry K."/>
            <person name="Grigoriev I.V."/>
            <person name="Stajich J.E."/>
            <person name="Kennedy P.G."/>
        </authorList>
    </citation>
    <scope>NUCLEOTIDE SEQUENCE</scope>
    <source>
        <strain evidence="3">DOB743</strain>
    </source>
</reference>
<dbReference type="InterPro" id="IPR011009">
    <property type="entry name" value="Kinase-like_dom_sf"/>
</dbReference>
<proteinExistence type="predicted"/>
<keyword evidence="1" id="KW-0067">ATP-binding</keyword>
<dbReference type="GO" id="GO:0005524">
    <property type="term" value="F:ATP binding"/>
    <property type="evidence" value="ECO:0007669"/>
    <property type="project" value="UniProtKB-UniRule"/>
</dbReference>
<dbReference type="GO" id="GO:0004672">
    <property type="term" value="F:protein kinase activity"/>
    <property type="evidence" value="ECO:0007669"/>
    <property type="project" value="InterPro"/>
</dbReference>
<accession>A0A9P6ZXJ8</accession>
<dbReference type="OrthoDB" id="3203292at2759"/>
<dbReference type="InterPro" id="IPR017441">
    <property type="entry name" value="Protein_kinase_ATP_BS"/>
</dbReference>